<dbReference type="InterPro" id="IPR027417">
    <property type="entry name" value="P-loop_NTPase"/>
</dbReference>
<organism evidence="2 3">
    <name type="scientific">Dreissena polymorpha</name>
    <name type="common">Zebra mussel</name>
    <name type="synonym">Mytilus polymorpha</name>
    <dbReference type="NCBI Taxonomy" id="45954"/>
    <lineage>
        <taxon>Eukaryota</taxon>
        <taxon>Metazoa</taxon>
        <taxon>Spiralia</taxon>
        <taxon>Lophotrochozoa</taxon>
        <taxon>Mollusca</taxon>
        <taxon>Bivalvia</taxon>
        <taxon>Autobranchia</taxon>
        <taxon>Heteroconchia</taxon>
        <taxon>Euheterodonta</taxon>
        <taxon>Imparidentia</taxon>
        <taxon>Neoheterodontei</taxon>
        <taxon>Myida</taxon>
        <taxon>Dreissenoidea</taxon>
        <taxon>Dreissenidae</taxon>
        <taxon>Dreissena</taxon>
    </lineage>
</organism>
<comment type="caution">
    <text evidence="2">The sequence shown here is derived from an EMBL/GenBank/DDBJ whole genome shotgun (WGS) entry which is preliminary data.</text>
</comment>
<dbReference type="PROSITE" id="PS50837">
    <property type="entry name" value="NACHT"/>
    <property type="match status" value="1"/>
</dbReference>
<feature type="domain" description="NACHT" evidence="1">
    <location>
        <begin position="404"/>
        <end position="510"/>
    </location>
</feature>
<keyword evidence="3" id="KW-1185">Reference proteome</keyword>
<dbReference type="InterPro" id="IPR027897">
    <property type="entry name" value="DUF4559"/>
</dbReference>
<dbReference type="Proteomes" id="UP000828390">
    <property type="component" value="Unassembled WGS sequence"/>
</dbReference>
<evidence type="ECO:0000313" key="3">
    <source>
        <dbReference type="Proteomes" id="UP000828390"/>
    </source>
</evidence>
<dbReference type="EMBL" id="JAIWYP010000047">
    <property type="protein sequence ID" value="KAH3691011.1"/>
    <property type="molecule type" value="Genomic_DNA"/>
</dbReference>
<gene>
    <name evidence="2" type="ORF">DPMN_191496</name>
</gene>
<sequence length="510" mass="58186">MASLASAFTDLEKINWLKAWLALDITKKGLQDFVDKEICKVQTRILQTACVSSNISTNTLCTKCCTANLLRCPTHGMCRRGQNTCFTLHDTQEKQPRPCPKNVCDTVHDEIIKKHAWSGPSWKNTSAEQWGTNSWQISKCFMPPDGYTGVQSLQDTDFNGIINVMINCRHFATIFSFTVAPQSNSPCLLAKARDFCKAVRHTTDCKVKDTVLKDMFTSFKTLLNDPMCLANDQYAQEAVLQLMQLENDTINMENVYRLMQNVQESIQNAANSNMHILKAMDDMKNYMDKHKDEFNKHVEQQKQDIVATTNQCIQSVHKAKIKDDEASYTDAIKDFQGRLIQHYHIALSHLSISPLLQSVDKPLQEIFVKPAIYKKEIDKNGKQTKSKQLTTYKDFLFNDSKLHKHIFLQGEPGMGKTTLAAKIVQDWCNSVSGSCAQDKIFKDLETLIGIQFVFHILLRESTDHREAFEMIKDKIIDMIYCGEERVKAFHLLQKIMSKEACLVIQDGLDE</sequence>
<dbReference type="InterPro" id="IPR007111">
    <property type="entry name" value="NACHT_NTPase"/>
</dbReference>
<accession>A0A9D3Y0Y8</accession>
<proteinExistence type="predicted"/>
<dbReference type="AlphaFoldDB" id="A0A9D3Y0Y8"/>
<dbReference type="Gene3D" id="3.40.50.300">
    <property type="entry name" value="P-loop containing nucleotide triphosphate hydrolases"/>
    <property type="match status" value="1"/>
</dbReference>
<dbReference type="Pfam" id="PF15112">
    <property type="entry name" value="DUF4559"/>
    <property type="match status" value="1"/>
</dbReference>
<evidence type="ECO:0000259" key="1">
    <source>
        <dbReference type="PROSITE" id="PS50837"/>
    </source>
</evidence>
<dbReference type="OrthoDB" id="6118599at2759"/>
<dbReference type="PANTHER" id="PTHR46844">
    <property type="entry name" value="SLR5058 PROTEIN"/>
    <property type="match status" value="1"/>
</dbReference>
<dbReference type="Pfam" id="PF05729">
    <property type="entry name" value="NACHT"/>
    <property type="match status" value="1"/>
</dbReference>
<dbReference type="PANTHER" id="PTHR46844:SF1">
    <property type="entry name" value="SLR5058 PROTEIN"/>
    <property type="match status" value="1"/>
</dbReference>
<protein>
    <recommendedName>
        <fullName evidence="1">NACHT domain-containing protein</fullName>
    </recommendedName>
</protein>
<reference evidence="2" key="1">
    <citation type="journal article" date="2019" name="bioRxiv">
        <title>The Genome of the Zebra Mussel, Dreissena polymorpha: A Resource for Invasive Species Research.</title>
        <authorList>
            <person name="McCartney M.A."/>
            <person name="Auch B."/>
            <person name="Kono T."/>
            <person name="Mallez S."/>
            <person name="Zhang Y."/>
            <person name="Obille A."/>
            <person name="Becker A."/>
            <person name="Abrahante J.E."/>
            <person name="Garbe J."/>
            <person name="Badalamenti J.P."/>
            <person name="Herman A."/>
            <person name="Mangelson H."/>
            <person name="Liachko I."/>
            <person name="Sullivan S."/>
            <person name="Sone E.D."/>
            <person name="Koren S."/>
            <person name="Silverstein K.A.T."/>
            <person name="Beckman K.B."/>
            <person name="Gohl D.M."/>
        </authorList>
    </citation>
    <scope>NUCLEOTIDE SEQUENCE</scope>
    <source>
        <strain evidence="2">Duluth1</strain>
        <tissue evidence="2">Whole animal</tissue>
    </source>
</reference>
<evidence type="ECO:0000313" key="2">
    <source>
        <dbReference type="EMBL" id="KAH3691011.1"/>
    </source>
</evidence>
<dbReference type="SUPFAM" id="SSF52540">
    <property type="entry name" value="P-loop containing nucleoside triphosphate hydrolases"/>
    <property type="match status" value="1"/>
</dbReference>
<name>A0A9D3Y0Y8_DREPO</name>
<reference evidence="2" key="2">
    <citation type="submission" date="2020-11" db="EMBL/GenBank/DDBJ databases">
        <authorList>
            <person name="McCartney M.A."/>
            <person name="Auch B."/>
            <person name="Kono T."/>
            <person name="Mallez S."/>
            <person name="Becker A."/>
            <person name="Gohl D.M."/>
            <person name="Silverstein K.A.T."/>
            <person name="Koren S."/>
            <person name="Bechman K.B."/>
            <person name="Herman A."/>
            <person name="Abrahante J.E."/>
            <person name="Garbe J."/>
        </authorList>
    </citation>
    <scope>NUCLEOTIDE SEQUENCE</scope>
    <source>
        <strain evidence="2">Duluth1</strain>
        <tissue evidence="2">Whole animal</tissue>
    </source>
</reference>